<dbReference type="AlphaFoldDB" id="A0AAV5AM34"/>
<comment type="caution">
    <text evidence="2">The sequence shown here is derived from an EMBL/GenBank/DDBJ whole genome shotgun (WGS) entry which is preliminary data.</text>
</comment>
<reference evidence="2" key="1">
    <citation type="submission" date="2021-10" db="EMBL/GenBank/DDBJ databases">
        <title>De novo Genome Assembly of Clathrus columnatus (Basidiomycota, Fungi) Using Illumina and Nanopore Sequence Data.</title>
        <authorList>
            <person name="Ogiso-Tanaka E."/>
            <person name="Itagaki H."/>
            <person name="Hosoya T."/>
            <person name="Hosaka K."/>
        </authorList>
    </citation>
    <scope>NUCLEOTIDE SEQUENCE</scope>
    <source>
        <strain evidence="2">MO-923</strain>
    </source>
</reference>
<name>A0AAV5AM34_9AGAM</name>
<evidence type="ECO:0000256" key="1">
    <source>
        <dbReference type="SAM" id="SignalP"/>
    </source>
</evidence>
<gene>
    <name evidence="2" type="ORF">Clacol_010015</name>
</gene>
<feature type="signal peptide" evidence="1">
    <location>
        <begin position="1"/>
        <end position="16"/>
    </location>
</feature>
<evidence type="ECO:0000313" key="3">
    <source>
        <dbReference type="Proteomes" id="UP001050691"/>
    </source>
</evidence>
<keyword evidence="3" id="KW-1185">Reference proteome</keyword>
<accession>A0AAV5AM34</accession>
<dbReference type="EMBL" id="BPWL01000011">
    <property type="protein sequence ID" value="GJJ15737.1"/>
    <property type="molecule type" value="Genomic_DNA"/>
</dbReference>
<organism evidence="2 3">
    <name type="scientific">Clathrus columnatus</name>
    <dbReference type="NCBI Taxonomy" id="1419009"/>
    <lineage>
        <taxon>Eukaryota</taxon>
        <taxon>Fungi</taxon>
        <taxon>Dikarya</taxon>
        <taxon>Basidiomycota</taxon>
        <taxon>Agaricomycotina</taxon>
        <taxon>Agaricomycetes</taxon>
        <taxon>Phallomycetidae</taxon>
        <taxon>Phallales</taxon>
        <taxon>Clathraceae</taxon>
        <taxon>Clathrus</taxon>
    </lineage>
</organism>
<feature type="chain" id="PRO_5044011315" evidence="1">
    <location>
        <begin position="17"/>
        <end position="548"/>
    </location>
</feature>
<keyword evidence="1" id="KW-0732">Signal</keyword>
<proteinExistence type="predicted"/>
<dbReference type="SUPFAM" id="SSF52047">
    <property type="entry name" value="RNI-like"/>
    <property type="match status" value="1"/>
</dbReference>
<dbReference type="Proteomes" id="UP001050691">
    <property type="component" value="Unassembled WGS sequence"/>
</dbReference>
<protein>
    <submittedName>
        <fullName evidence="2">Uncharacterized protein</fullName>
    </submittedName>
</protein>
<evidence type="ECO:0000313" key="2">
    <source>
        <dbReference type="EMBL" id="GJJ15737.1"/>
    </source>
</evidence>
<sequence>MHRIFTIGHVVSGIVSWMLPAELTTTVCVNDVWFEASIPLLWKEVRLKHALCVLGQVGNQPFKVPTPEKWERFQTYSKYVQILQAGERDSLALKIAMGSRPTTIPYLFPNCRFLTWDTMSDRGFLDFNALISPSLERFCLYTHDLERSFFHRICEQLKSSSPTLKCLQLDISISRPPNGRTEECEDLFHDLLTFFAPSLNAVQIPEVFRTESTMKKLYEIPKLCQLMIEVPGFFLCDEDVPLKKYAGYDGRGGFTSLENITFGGKQASLCNGLLHRFNLVSLQVLRWNLEKELSDVETFISIIVENCPQLHTLDVGDSRMYFNYEKPRPVVAWQVIRPLLRCQKLQRLSLHCFQVSLLNELRELLTNRVTWTCLKVYTEFPLRMTDLWLFAEHCPNLEELGVNINGFFQWGKIPNSDKIKISFPVLTSIDFAYSHFTPHMARSVASFLFEHCERPVQLLGWDMRFWDCVSITLCELYMVRAKRSRKPWSSEVLLFVERILNEVVLEQEMFVDDYGHFPLVNLSGPEGRLFATVAIRQILDYFSHHNNH</sequence>
<dbReference type="InterPro" id="IPR032675">
    <property type="entry name" value="LRR_dom_sf"/>
</dbReference>
<dbReference type="Gene3D" id="3.80.10.10">
    <property type="entry name" value="Ribonuclease Inhibitor"/>
    <property type="match status" value="1"/>
</dbReference>